<keyword evidence="6" id="KW-1185">Reference proteome</keyword>
<proteinExistence type="predicted"/>
<dbReference type="SMART" id="SM00342">
    <property type="entry name" value="HTH_ARAC"/>
    <property type="match status" value="1"/>
</dbReference>
<evidence type="ECO:0000313" key="6">
    <source>
        <dbReference type="Proteomes" id="UP000619078"/>
    </source>
</evidence>
<accession>A0A926NHI4</accession>
<dbReference type="InterPro" id="IPR046532">
    <property type="entry name" value="DUF6597"/>
</dbReference>
<dbReference type="EMBL" id="JACWMX010000001">
    <property type="protein sequence ID" value="MBD1392159.1"/>
    <property type="molecule type" value="Genomic_DNA"/>
</dbReference>
<evidence type="ECO:0000256" key="3">
    <source>
        <dbReference type="ARBA" id="ARBA00023163"/>
    </source>
</evidence>
<dbReference type="InterPro" id="IPR050204">
    <property type="entry name" value="AraC_XylS_family_regulators"/>
</dbReference>
<evidence type="ECO:0000313" key="5">
    <source>
        <dbReference type="EMBL" id="MBD1392159.1"/>
    </source>
</evidence>
<sequence length="274" mass="31447">MNMRPSFYTPHPALRNYISHVMIVEAKFNQSTLQFSPFPPTPQHAINFYPRDAVTAHDSKNYTQTLPESVIIGPQVTRVNVAMGMHHVIVSVAFMPGGMHRLLKIPMHELYDEPFDASLLLGREIADVNEQLKEAQTPLEMKNVVERFFMRKLTYSPLKPWEHAMKAQLQMPGKLTIESAASLACLSLRQYERRAKEVMGYSPKVFSRLIRFSKAYRLKESQPLLSWTNIAHACGYYDQMHLIKDFKEFAGALPGYMAQQINNAPSLLQEHLRI</sequence>
<dbReference type="GO" id="GO:0003700">
    <property type="term" value="F:DNA-binding transcription factor activity"/>
    <property type="evidence" value="ECO:0007669"/>
    <property type="project" value="InterPro"/>
</dbReference>
<evidence type="ECO:0000259" key="4">
    <source>
        <dbReference type="PROSITE" id="PS01124"/>
    </source>
</evidence>
<reference evidence="5" key="1">
    <citation type="submission" date="2020-09" db="EMBL/GenBank/DDBJ databases">
        <title>Novel species of Mucilaginibacter isolated from a glacier on the Tibetan Plateau.</title>
        <authorList>
            <person name="Liu Q."/>
            <person name="Xin Y.-H."/>
        </authorList>
    </citation>
    <scope>NUCLEOTIDE SEQUENCE</scope>
    <source>
        <strain evidence="5">ZB1P21</strain>
    </source>
</reference>
<keyword evidence="1" id="KW-0805">Transcription regulation</keyword>
<organism evidence="5 6">
    <name type="scientific">Mucilaginibacter glaciei</name>
    <dbReference type="NCBI Taxonomy" id="2772109"/>
    <lineage>
        <taxon>Bacteria</taxon>
        <taxon>Pseudomonadati</taxon>
        <taxon>Bacteroidota</taxon>
        <taxon>Sphingobacteriia</taxon>
        <taxon>Sphingobacteriales</taxon>
        <taxon>Sphingobacteriaceae</taxon>
        <taxon>Mucilaginibacter</taxon>
    </lineage>
</organism>
<evidence type="ECO:0000256" key="2">
    <source>
        <dbReference type="ARBA" id="ARBA00023125"/>
    </source>
</evidence>
<dbReference type="RefSeq" id="WP_191160762.1">
    <property type="nucleotide sequence ID" value="NZ_JACWMX010000001.1"/>
</dbReference>
<dbReference type="GO" id="GO:0043565">
    <property type="term" value="F:sequence-specific DNA binding"/>
    <property type="evidence" value="ECO:0007669"/>
    <property type="project" value="InterPro"/>
</dbReference>
<protein>
    <submittedName>
        <fullName evidence="5">AraC family transcriptional regulator</fullName>
    </submittedName>
</protein>
<gene>
    <name evidence="5" type="ORF">IDJ76_03520</name>
</gene>
<dbReference type="PANTHER" id="PTHR46796">
    <property type="entry name" value="HTH-TYPE TRANSCRIPTIONAL ACTIVATOR RHAS-RELATED"/>
    <property type="match status" value="1"/>
</dbReference>
<comment type="caution">
    <text evidence="5">The sequence shown here is derived from an EMBL/GenBank/DDBJ whole genome shotgun (WGS) entry which is preliminary data.</text>
</comment>
<feature type="domain" description="HTH araC/xylS-type" evidence="4">
    <location>
        <begin position="159"/>
        <end position="260"/>
    </location>
</feature>
<dbReference type="PANTHER" id="PTHR46796:SF13">
    <property type="entry name" value="HTH-TYPE TRANSCRIPTIONAL ACTIVATOR RHAS"/>
    <property type="match status" value="1"/>
</dbReference>
<dbReference type="Pfam" id="PF12833">
    <property type="entry name" value="HTH_18"/>
    <property type="match status" value="1"/>
</dbReference>
<dbReference type="Gene3D" id="1.10.10.60">
    <property type="entry name" value="Homeodomain-like"/>
    <property type="match status" value="1"/>
</dbReference>
<keyword evidence="3" id="KW-0804">Transcription</keyword>
<dbReference type="Proteomes" id="UP000619078">
    <property type="component" value="Unassembled WGS sequence"/>
</dbReference>
<dbReference type="Pfam" id="PF20240">
    <property type="entry name" value="DUF6597"/>
    <property type="match status" value="1"/>
</dbReference>
<evidence type="ECO:0000256" key="1">
    <source>
        <dbReference type="ARBA" id="ARBA00023015"/>
    </source>
</evidence>
<keyword evidence="2" id="KW-0238">DNA-binding</keyword>
<dbReference type="PROSITE" id="PS01124">
    <property type="entry name" value="HTH_ARAC_FAMILY_2"/>
    <property type="match status" value="1"/>
</dbReference>
<dbReference type="AlphaFoldDB" id="A0A926NHI4"/>
<dbReference type="InterPro" id="IPR018060">
    <property type="entry name" value="HTH_AraC"/>
</dbReference>
<name>A0A926NHI4_9SPHI</name>